<dbReference type="OMA" id="MEIFQHM"/>
<dbReference type="OrthoDB" id="372421at2759"/>
<dbReference type="PANTHER" id="PTHR23355:SF9">
    <property type="entry name" value="DIS3-LIKE EXONUCLEASE 2"/>
    <property type="match status" value="1"/>
</dbReference>
<organism evidence="4 5">
    <name type="scientific">Drosophila busckii</name>
    <name type="common">Fruit fly</name>
    <dbReference type="NCBI Taxonomy" id="30019"/>
    <lineage>
        <taxon>Eukaryota</taxon>
        <taxon>Metazoa</taxon>
        <taxon>Ecdysozoa</taxon>
        <taxon>Arthropoda</taxon>
        <taxon>Hexapoda</taxon>
        <taxon>Insecta</taxon>
        <taxon>Pterygota</taxon>
        <taxon>Neoptera</taxon>
        <taxon>Endopterygota</taxon>
        <taxon>Diptera</taxon>
        <taxon>Brachycera</taxon>
        <taxon>Muscomorpha</taxon>
        <taxon>Ephydroidea</taxon>
        <taxon>Drosophilidae</taxon>
        <taxon>Drosophila</taxon>
    </lineage>
</organism>
<comment type="similarity">
    <text evidence="1">Belongs to the RNR ribonuclease family.</text>
</comment>
<feature type="compositionally biased region" description="Low complexity" evidence="2">
    <location>
        <begin position="62"/>
        <end position="80"/>
    </location>
</feature>
<dbReference type="InterPro" id="IPR001900">
    <property type="entry name" value="RNase_II/R"/>
</dbReference>
<dbReference type="Gene3D" id="2.40.50.700">
    <property type="match status" value="1"/>
</dbReference>
<dbReference type="SMART" id="SM00955">
    <property type="entry name" value="RNB"/>
    <property type="match status" value="1"/>
</dbReference>
<accession>A0A0M4EZ55</accession>
<evidence type="ECO:0000313" key="4">
    <source>
        <dbReference type="EMBL" id="ALC43925.1"/>
    </source>
</evidence>
<dbReference type="AlphaFoldDB" id="A0A0M4EZ55"/>
<sequence length="893" mass="101103">RKNRKRLNVEVDALKNLVQSLAALSPEINARAHQLIQQNEVLSQLEWQSINDNARNRTRFYSSSSSNGNSELSNTSSSSSPAVQQATTDPSPRKRGNRNRKKRNDKNAPRTLKTELEAMRAYINKIVHHHVGAELPAELQFKGDFEDLEAHAQRLVEAGYGRIVEDQIRVNRKNNRQAFITMSTDREALDRDGIVLLPVARRYAFEGDIVRAFVLNVGGATPAVKPGEADTITGGKASLSLADDEELSDETESQDTDDENVAVVASDNCPKAFVIAIVKQTELRQIVGNISFTNAIKLSSDKLFYKFRPYDLRMPMVYIPQATCAKHIGNKQPDEVSGLLFLATILETDCNGHCIAELVQPVGRVGNLDDELKAILFHNGLKDVLPFEQRFNDMYATKAPPVSAQDLQQRRDLRKQCIFTIDPLTARDLDDALSIEQLSEQEFEVGVHISDVSHYLTEDSELDNLVKERSTSIYLANEVIHMLPQPLCMRCSLLPGEDKFAFSVFWRISKDGQLLAKPSFTRSVINSCTQFAYEHAQKIIDNPQEQYTEDDFPTIVNGFTAKQIMQRVTWLREIASNMRKQRFDNGALTINNAKVRFTLDPLSGEPQGFDVEQQREANHMIEEFMLLANQAVARHIHDHYPNIAILRNHPPPLTKSLKALREKLVSQGFDLDYSSSKALQLSMHKLVREASDPVAMSACLSQLLMKPMARATYFCSEGKSEPADLWHYALSIPIYTHFTSPIRRYPDVMVHRLLAASLSYIPAPARSCDELHHLTKVANQRKYDAKQAGDDSNNLFFKRYVSNRQAVYMRAVVMEIFQHMMNVVTLESGHVISINYKMQRVLIDTQNAPNFIVVAERNLKLQPYKLQLLSVVPIRLIIWDDKLTGFLLTAEQR</sequence>
<dbReference type="GO" id="GO:0006402">
    <property type="term" value="P:mRNA catabolic process"/>
    <property type="evidence" value="ECO:0007669"/>
    <property type="project" value="TreeGrafter"/>
</dbReference>
<feature type="region of interest" description="Disordered" evidence="2">
    <location>
        <begin position="58"/>
        <end position="112"/>
    </location>
</feature>
<dbReference type="EMBL" id="CP012525">
    <property type="protein sequence ID" value="ALC43925.1"/>
    <property type="molecule type" value="Genomic_DNA"/>
</dbReference>
<dbReference type="SMR" id="A0A0M4EZ55"/>
<dbReference type="GO" id="GO:0000175">
    <property type="term" value="F:3'-5'-RNA exonuclease activity"/>
    <property type="evidence" value="ECO:0007669"/>
    <property type="project" value="TreeGrafter"/>
</dbReference>
<protein>
    <submittedName>
        <fullName evidence="4">CG16940</fullName>
    </submittedName>
</protein>
<name>A0A0M4EZ55_DROBS</name>
<dbReference type="InterPro" id="IPR012340">
    <property type="entry name" value="NA-bd_OB-fold"/>
</dbReference>
<feature type="compositionally biased region" description="Basic residues" evidence="2">
    <location>
        <begin position="93"/>
        <end position="104"/>
    </location>
</feature>
<dbReference type="Pfam" id="PF00773">
    <property type="entry name" value="RNB"/>
    <property type="match status" value="1"/>
</dbReference>
<feature type="compositionally biased region" description="Polar residues" evidence="2">
    <location>
        <begin position="81"/>
        <end position="90"/>
    </location>
</feature>
<dbReference type="PROSITE" id="PS01175">
    <property type="entry name" value="RIBONUCLEASE_II"/>
    <property type="match status" value="1"/>
</dbReference>
<dbReference type="Proteomes" id="UP000494163">
    <property type="component" value="Chromosome 3L"/>
</dbReference>
<dbReference type="InterPro" id="IPR050180">
    <property type="entry name" value="RNR_Ribonuclease"/>
</dbReference>
<dbReference type="Pfam" id="PF17849">
    <property type="entry name" value="OB_Dis3"/>
    <property type="match status" value="1"/>
</dbReference>
<gene>
    <name evidence="4" type="ORF">Dbus_chr3Lg1091</name>
</gene>
<dbReference type="GO" id="GO:0003723">
    <property type="term" value="F:RNA binding"/>
    <property type="evidence" value="ECO:0007669"/>
    <property type="project" value="InterPro"/>
</dbReference>
<feature type="non-terminal residue" evidence="4">
    <location>
        <position position="1"/>
    </location>
</feature>
<proteinExistence type="inferred from homology"/>
<dbReference type="GO" id="GO:0000932">
    <property type="term" value="C:P-body"/>
    <property type="evidence" value="ECO:0007669"/>
    <property type="project" value="TreeGrafter"/>
</dbReference>
<dbReference type="InterPro" id="IPR022966">
    <property type="entry name" value="RNase_II/R_CS"/>
</dbReference>
<evidence type="ECO:0000259" key="3">
    <source>
        <dbReference type="SMART" id="SM00955"/>
    </source>
</evidence>
<feature type="non-terminal residue" evidence="4">
    <location>
        <position position="893"/>
    </location>
</feature>
<dbReference type="GO" id="GO:0010587">
    <property type="term" value="P:miRNA catabolic process"/>
    <property type="evidence" value="ECO:0007669"/>
    <property type="project" value="TreeGrafter"/>
</dbReference>
<evidence type="ECO:0000256" key="2">
    <source>
        <dbReference type="SAM" id="MobiDB-lite"/>
    </source>
</evidence>
<evidence type="ECO:0000313" key="5">
    <source>
        <dbReference type="Proteomes" id="UP000494163"/>
    </source>
</evidence>
<dbReference type="STRING" id="30019.A0A0M4EZ55"/>
<dbReference type="SUPFAM" id="SSF50249">
    <property type="entry name" value="Nucleic acid-binding proteins"/>
    <property type="match status" value="1"/>
</dbReference>
<reference evidence="4 5" key="1">
    <citation type="submission" date="2015-08" db="EMBL/GenBank/DDBJ databases">
        <title>Ancestral chromatin configuration constrains chromatin evolution on differentiating sex chromosomes in Drosophila.</title>
        <authorList>
            <person name="Zhou Q."/>
            <person name="Bachtrog D."/>
        </authorList>
    </citation>
    <scope>NUCLEOTIDE SEQUENCE [LARGE SCALE GENOMIC DNA]</scope>
    <source>
        <tissue evidence="4">Whole larvae</tissue>
    </source>
</reference>
<dbReference type="PANTHER" id="PTHR23355">
    <property type="entry name" value="RIBONUCLEASE"/>
    <property type="match status" value="1"/>
</dbReference>
<keyword evidence="5" id="KW-1185">Reference proteome</keyword>
<dbReference type="InterPro" id="IPR041505">
    <property type="entry name" value="Dis3_CSD2"/>
</dbReference>
<feature type="domain" description="RNB" evidence="3">
    <location>
        <begin position="410"/>
        <end position="760"/>
    </location>
</feature>
<evidence type="ECO:0000256" key="1">
    <source>
        <dbReference type="RuleBase" id="RU003901"/>
    </source>
</evidence>